<evidence type="ECO:0000313" key="5">
    <source>
        <dbReference type="Proteomes" id="UP001632038"/>
    </source>
</evidence>
<evidence type="ECO:0000259" key="3">
    <source>
        <dbReference type="Pfam" id="PF24053"/>
    </source>
</evidence>
<feature type="chain" id="PRO_5044841390" description="DUF7356 domain-containing protein" evidence="2">
    <location>
        <begin position="25"/>
        <end position="303"/>
    </location>
</feature>
<comment type="caution">
    <text evidence="4">The sequence shown here is derived from an EMBL/GenBank/DDBJ whole genome shotgun (WGS) entry which is preliminary data.</text>
</comment>
<dbReference type="Pfam" id="PF24053">
    <property type="entry name" value="DUF7356"/>
    <property type="match status" value="1"/>
</dbReference>
<name>A0ABD3D295_9LAMI</name>
<feature type="region of interest" description="Disordered" evidence="1">
    <location>
        <begin position="253"/>
        <end position="303"/>
    </location>
</feature>
<dbReference type="PANTHER" id="PTHR34200">
    <property type="entry name" value="DENTIN SIALOPHOSPHOPROTEIN-LIKE ISOFORM X1"/>
    <property type="match status" value="1"/>
</dbReference>
<feature type="signal peptide" evidence="2">
    <location>
        <begin position="1"/>
        <end position="24"/>
    </location>
</feature>
<feature type="compositionally biased region" description="Basic and acidic residues" evidence="1">
    <location>
        <begin position="80"/>
        <end position="113"/>
    </location>
</feature>
<organism evidence="4 5">
    <name type="scientific">Castilleja foliolosa</name>
    <dbReference type="NCBI Taxonomy" id="1961234"/>
    <lineage>
        <taxon>Eukaryota</taxon>
        <taxon>Viridiplantae</taxon>
        <taxon>Streptophyta</taxon>
        <taxon>Embryophyta</taxon>
        <taxon>Tracheophyta</taxon>
        <taxon>Spermatophyta</taxon>
        <taxon>Magnoliopsida</taxon>
        <taxon>eudicotyledons</taxon>
        <taxon>Gunneridae</taxon>
        <taxon>Pentapetalae</taxon>
        <taxon>asterids</taxon>
        <taxon>lamiids</taxon>
        <taxon>Lamiales</taxon>
        <taxon>Orobanchaceae</taxon>
        <taxon>Pedicularideae</taxon>
        <taxon>Castillejinae</taxon>
        <taxon>Castilleja</taxon>
    </lineage>
</organism>
<sequence length="303" mass="33214">MKLNYTFLVIVFIAAAVFSYCVTAESKEDVAGTIKNQVLSKTDDSSKDGVTDSADPVKKNGKATNLGKSDSTLDSAAQKGEVKVKEGSETESKKEGSLPLAREKCDSSSNRCTDDDKTLVACLRVPGNESPALSLLIQNMGKDSLSIAISAPDLVQLEKKQIELQENKDTEVKVSIKGVESGYLIILSAGHGNCTLNFRDQFMGMKKASDPHDSLSFNNTLKLTVSKKYIFSRKDPKYQKLEMELPISHGSKHELDENKSWDGNWGDDWDDEETPITPSFPVTPSLSSQGMASRKFSKDGWKD</sequence>
<dbReference type="AlphaFoldDB" id="A0ABD3D295"/>
<evidence type="ECO:0000256" key="2">
    <source>
        <dbReference type="SAM" id="SignalP"/>
    </source>
</evidence>
<protein>
    <recommendedName>
        <fullName evidence="3">DUF7356 domain-containing protein</fullName>
    </recommendedName>
</protein>
<dbReference type="EMBL" id="JAVIJP010000027">
    <property type="protein sequence ID" value="KAL3635686.1"/>
    <property type="molecule type" value="Genomic_DNA"/>
</dbReference>
<dbReference type="InterPro" id="IPR055780">
    <property type="entry name" value="DUF7356"/>
</dbReference>
<dbReference type="PANTHER" id="PTHR34200:SF8">
    <property type="entry name" value="TRANSMEMBRANE PROTEIN"/>
    <property type="match status" value="1"/>
</dbReference>
<evidence type="ECO:0000313" key="4">
    <source>
        <dbReference type="EMBL" id="KAL3635686.1"/>
    </source>
</evidence>
<feature type="compositionally biased region" description="Acidic residues" evidence="1">
    <location>
        <begin position="265"/>
        <end position="274"/>
    </location>
</feature>
<reference evidence="5" key="1">
    <citation type="journal article" date="2024" name="IScience">
        <title>Strigolactones Initiate the Formation of Haustorium-like Structures in Castilleja.</title>
        <authorList>
            <person name="Buerger M."/>
            <person name="Peterson D."/>
            <person name="Chory J."/>
        </authorList>
    </citation>
    <scope>NUCLEOTIDE SEQUENCE [LARGE SCALE GENOMIC DNA]</scope>
</reference>
<feature type="compositionally biased region" description="Polar residues" evidence="1">
    <location>
        <begin position="62"/>
        <end position="75"/>
    </location>
</feature>
<keyword evidence="2" id="KW-0732">Signal</keyword>
<feature type="compositionally biased region" description="Polar residues" evidence="1">
    <location>
        <begin position="276"/>
        <end position="291"/>
    </location>
</feature>
<feature type="compositionally biased region" description="Basic and acidic residues" evidence="1">
    <location>
        <begin position="41"/>
        <end position="58"/>
    </location>
</feature>
<dbReference type="Proteomes" id="UP001632038">
    <property type="component" value="Unassembled WGS sequence"/>
</dbReference>
<evidence type="ECO:0000256" key="1">
    <source>
        <dbReference type="SAM" id="MobiDB-lite"/>
    </source>
</evidence>
<feature type="domain" description="DUF7356" evidence="3">
    <location>
        <begin position="102"/>
        <end position="200"/>
    </location>
</feature>
<accession>A0ABD3D295</accession>
<proteinExistence type="predicted"/>
<keyword evidence="5" id="KW-1185">Reference proteome</keyword>
<gene>
    <name evidence="4" type="ORF">CASFOL_020233</name>
</gene>
<feature type="region of interest" description="Disordered" evidence="1">
    <location>
        <begin position="41"/>
        <end position="113"/>
    </location>
</feature>